<dbReference type="EMBL" id="MNPJ01000026">
    <property type="protein sequence ID" value="OQS53720.1"/>
    <property type="molecule type" value="Genomic_DNA"/>
</dbReference>
<dbReference type="VEuPathDB" id="MicrosporidiaDB:EHP00_740"/>
<keyword evidence="3" id="KW-1185">Reference proteome</keyword>
<comment type="caution">
    <text evidence="2">The sequence shown here is derived from an EMBL/GenBank/DDBJ whole genome shotgun (WGS) entry which is preliminary data.</text>
</comment>
<feature type="transmembrane region" description="Helical" evidence="1">
    <location>
        <begin position="27"/>
        <end position="59"/>
    </location>
</feature>
<evidence type="ECO:0000313" key="2">
    <source>
        <dbReference type="EMBL" id="OQS53720.1"/>
    </source>
</evidence>
<name>A0A1W0E3B0_9MICR</name>
<organism evidence="2 3">
    <name type="scientific">Ecytonucleospora hepatopenaei</name>
    <dbReference type="NCBI Taxonomy" id="646526"/>
    <lineage>
        <taxon>Eukaryota</taxon>
        <taxon>Fungi</taxon>
        <taxon>Fungi incertae sedis</taxon>
        <taxon>Microsporidia</taxon>
        <taxon>Enterocytozoonidae</taxon>
        <taxon>Ecytonucleospora</taxon>
    </lineage>
</organism>
<keyword evidence="1" id="KW-0472">Membrane</keyword>
<sequence>MSFNVFSDFHELCEDFKYKRNVNFKKVFYFIFLLLLMSLCVYCIIILITGVVKFIYYFFSILRRERNKSGQSYSEMQRNQNTQNNMIYIHSKPNNKNTEPYEIL</sequence>
<keyword evidence="1" id="KW-1133">Transmembrane helix</keyword>
<reference evidence="2 3" key="1">
    <citation type="journal article" date="2017" name="Environ. Microbiol.">
        <title>Decay of the glycolytic pathway and adaptation to intranuclear parasitism within Enterocytozoonidae microsporidia.</title>
        <authorList>
            <person name="Wiredu Boakye D."/>
            <person name="Jaroenlak P."/>
            <person name="Prachumwat A."/>
            <person name="Williams T.A."/>
            <person name="Bateman K.S."/>
            <person name="Itsathitphaisarn O."/>
            <person name="Sritunyalucksana K."/>
            <person name="Paszkiewicz K.H."/>
            <person name="Moore K.A."/>
            <person name="Stentiford G.D."/>
            <person name="Williams B.A."/>
        </authorList>
    </citation>
    <scope>NUCLEOTIDE SEQUENCE [LARGE SCALE GENOMIC DNA]</scope>
    <source>
        <strain evidence="2 3">TH1</strain>
    </source>
</reference>
<gene>
    <name evidence="2" type="ORF">EHP00_740</name>
</gene>
<protein>
    <submittedName>
        <fullName evidence="2">Uncharacterized protein</fullName>
    </submittedName>
</protein>
<accession>A0A1W0E3B0</accession>
<dbReference type="AlphaFoldDB" id="A0A1W0E3B0"/>
<evidence type="ECO:0000313" key="3">
    <source>
        <dbReference type="Proteomes" id="UP000192758"/>
    </source>
</evidence>
<proteinExistence type="predicted"/>
<keyword evidence="1" id="KW-0812">Transmembrane</keyword>
<dbReference type="Proteomes" id="UP000192758">
    <property type="component" value="Unassembled WGS sequence"/>
</dbReference>
<evidence type="ECO:0000256" key="1">
    <source>
        <dbReference type="SAM" id="Phobius"/>
    </source>
</evidence>